<dbReference type="PANTHER" id="PTHR33568:SF3">
    <property type="entry name" value="DNA-DIRECTED DNA POLYMERASE"/>
    <property type="match status" value="1"/>
</dbReference>
<dbReference type="SUPFAM" id="SSF53098">
    <property type="entry name" value="Ribonuclease H-like"/>
    <property type="match status" value="1"/>
</dbReference>
<keyword evidence="4" id="KW-0548">Nucleotidyltransferase</keyword>
<evidence type="ECO:0000256" key="4">
    <source>
        <dbReference type="ARBA" id="ARBA00022695"/>
    </source>
</evidence>
<dbReference type="PANTHER" id="PTHR33568">
    <property type="entry name" value="DNA POLYMERASE"/>
    <property type="match status" value="1"/>
</dbReference>
<dbReference type="WBParaSite" id="BXY_1184000.1">
    <property type="protein sequence ID" value="BXY_1184000.1"/>
    <property type="gene ID" value="BXY_1184000"/>
</dbReference>
<dbReference type="InterPro" id="IPR004868">
    <property type="entry name" value="DNA-dir_DNA_pol_B_mt/vir"/>
</dbReference>
<dbReference type="EC" id="2.7.7.7" evidence="2"/>
<evidence type="ECO:0000256" key="8">
    <source>
        <dbReference type="ARBA" id="ARBA00049244"/>
    </source>
</evidence>
<dbReference type="PROSITE" id="PS00116">
    <property type="entry name" value="DNA_POLYMERASE_B"/>
    <property type="match status" value="1"/>
</dbReference>
<evidence type="ECO:0000256" key="2">
    <source>
        <dbReference type="ARBA" id="ARBA00012417"/>
    </source>
</evidence>
<dbReference type="OrthoDB" id="5876545at2759"/>
<evidence type="ECO:0000256" key="7">
    <source>
        <dbReference type="ARBA" id="ARBA00023125"/>
    </source>
</evidence>
<evidence type="ECO:0000256" key="3">
    <source>
        <dbReference type="ARBA" id="ARBA00022679"/>
    </source>
</evidence>
<dbReference type="Proteomes" id="UP000659654">
    <property type="component" value="Unassembled WGS sequence"/>
</dbReference>
<dbReference type="GO" id="GO:0006260">
    <property type="term" value="P:DNA replication"/>
    <property type="evidence" value="ECO:0007669"/>
    <property type="project" value="UniProtKB-KW"/>
</dbReference>
<evidence type="ECO:0000256" key="6">
    <source>
        <dbReference type="ARBA" id="ARBA00022932"/>
    </source>
</evidence>
<comment type="similarity">
    <text evidence="1">Belongs to the DNA polymerase type-B family.</text>
</comment>
<dbReference type="InterPro" id="IPR023211">
    <property type="entry name" value="DNA_pol_palm_dom_sf"/>
</dbReference>
<keyword evidence="6" id="KW-0239">DNA-directed DNA polymerase</keyword>
<keyword evidence="7" id="KW-0238">DNA-binding</keyword>
<reference evidence="14" key="1">
    <citation type="submission" date="2016-11" db="UniProtKB">
        <authorList>
            <consortium name="WormBaseParasite"/>
        </authorList>
    </citation>
    <scope>IDENTIFICATION</scope>
</reference>
<name>A0A1I7SFM8_BURXY</name>
<evidence type="ECO:0000313" key="14">
    <source>
        <dbReference type="WBParaSite" id="BXY_1184000.1"/>
    </source>
</evidence>
<dbReference type="Gene3D" id="1.10.287.690">
    <property type="entry name" value="Helix hairpin bin"/>
    <property type="match status" value="1"/>
</dbReference>
<dbReference type="GO" id="GO:0042575">
    <property type="term" value="C:DNA polymerase complex"/>
    <property type="evidence" value="ECO:0007669"/>
    <property type="project" value="UniProtKB-ARBA"/>
</dbReference>
<evidence type="ECO:0000313" key="11">
    <source>
        <dbReference type="EMBL" id="CAD5232371.1"/>
    </source>
</evidence>
<dbReference type="EMBL" id="CAJFCV020000004">
    <property type="protein sequence ID" value="CAG9112963.1"/>
    <property type="molecule type" value="Genomic_DNA"/>
</dbReference>
<dbReference type="SUPFAM" id="SSF56672">
    <property type="entry name" value="DNA/RNA polymerases"/>
    <property type="match status" value="1"/>
</dbReference>
<evidence type="ECO:0000313" key="12">
    <source>
        <dbReference type="Proteomes" id="UP000095284"/>
    </source>
</evidence>
<proteinExistence type="inferred from homology"/>
<dbReference type="GO" id="GO:0003887">
    <property type="term" value="F:DNA-directed DNA polymerase activity"/>
    <property type="evidence" value="ECO:0007669"/>
    <property type="project" value="UniProtKB-KW"/>
</dbReference>
<accession>A0A1I7SFM8</accession>
<evidence type="ECO:0000256" key="5">
    <source>
        <dbReference type="ARBA" id="ARBA00022705"/>
    </source>
</evidence>
<dbReference type="eggNOG" id="ENOG502QQ9V">
    <property type="taxonomic scope" value="Eukaryota"/>
</dbReference>
<dbReference type="EMBL" id="CAJFDI010000005">
    <property type="protein sequence ID" value="CAD5232371.1"/>
    <property type="molecule type" value="Genomic_DNA"/>
</dbReference>
<dbReference type="InterPro" id="IPR043502">
    <property type="entry name" value="DNA/RNA_pol_sf"/>
</dbReference>
<dbReference type="Pfam" id="PF03175">
    <property type="entry name" value="DNA_pol_B_2"/>
    <property type="match status" value="2"/>
</dbReference>
<dbReference type="InterPro" id="IPR017964">
    <property type="entry name" value="DNA-dir_DNA_pol_B_CS"/>
</dbReference>
<dbReference type="InterPro" id="IPR036397">
    <property type="entry name" value="RNaseH_sf"/>
</dbReference>
<dbReference type="GO" id="GO:0003677">
    <property type="term" value="F:DNA binding"/>
    <property type="evidence" value="ECO:0007669"/>
    <property type="project" value="UniProtKB-KW"/>
</dbReference>
<gene>
    <name evidence="11" type="ORF">BXYJ_LOCUS12462</name>
    <name evidence="10" type="ORF">BXYJ_LOCUS7932</name>
</gene>
<sequence>MSNIVFRQIGVPEIINNPKFKHQTHKVQYYVNIDEDCEDYEDQLIRLVNENVAQAIKESEEEGEMVYKIAAAIHSDRLVDGIFTGFLPTVDFQAERLLTKFSKVQQSANTPSIIGEPFTLDISTVRGKTGGRRPQGESQLNSKTGVFEIRNTGSDCFILASLVAFMKIAYSGRKQSEWAYRIANQTPSAKQKYIEVLAGWCTSILKNSKCTINQIAPVVERYLELEYPQYKPIRIVVFATRNFNDDWLYPLDKHVNGRTYLPIYYNNNHFDAIWYTKRFFQYKHQCYICHVAYSDKLQHSRKCLHKCHLCGRVGPDFPCKFEDVQYCANCSTTFPNFDCYNVHQQRACRLYKTCQICEKRYNTKEIHECGSTYCQTCHSYHSASRSCFVQPLKAPAKAPSYKLFVYDFETTQTTIVEKDKKAKHVVNFCAVKTMCDECMTSGRYADTNSCDSCTGELNYWSIPEDENCEPLKYFWQYLRRNTEPGKTNIAVGHYAGRFDIPLLMEEIISENEHYNLQITNVGNKIYSLVIKGGGEFGCIKFIDSYNHIPVPLEKMIETLDLKKIANDKGTFPHLFNQEQFYEYVNDGLPPIEYYNPDSMLTEKRAKFLEWYEKHKSDDFNFKRELREYCINDVMLLAHALVTFRRQSREATGCPTDDILYSCTTLASACMRDFRMTCMPKDSIALVPEKGIGRYVNQSKVALKMLRYLKYSKGYELRFRDTPGGEYKLKVEREGKIHHYFVDGFVDRSPAQSLVIEIYGCFFHGCPKCFKYKDIIMPLGQRREELYLKTMQRQQAIENAGHEVETYWECDIQKILSTNEEMRNFFNDEIKNPGPLVLRDAFSGGRTGPSQLYAKADENFEITYTDIQSLYPYVLVTYPMPHGIPEHVLGSGPVLWNTPEIIKDDGVYKVLVVPPTNLAHPVLPSKINDQLMFVLCVACAKENCKTNFPRNLICRHTENERQFVATVASVELRLALEKGYIVKHFYEMYRCNMSKDIFKPYVMKNLKLKLEASGPPPYCSSDAQKIEYCNEVKRRYGFELNQANWIKNAGLRTIAKLRLNSLWGKFGQRSNLSHVEVCRNPNDFHRILRDYGNDVCKVNVVNDTVAFTTVRKKEGFDEEYDYSNILLPIFTTASARVHLYRFMDRCQGSSTLLYTDTDSCVILHPRGQLPFKIDYFLGDMEREHENNVIEEFICGGAKQYGLKMRDANGTALYELKLRGITLSYSVKEILNYKVLRELILGITNSSISTVTDRIQPVISKGVYTVKTVKKYQPVFYKGFINNQLAVLPYGFKYSWQT</sequence>
<dbReference type="EMBL" id="CAJFDI010000004">
    <property type="protein sequence ID" value="CAD5224215.1"/>
    <property type="molecule type" value="Genomic_DNA"/>
</dbReference>
<dbReference type="Gene3D" id="3.30.420.10">
    <property type="entry name" value="Ribonuclease H-like superfamily/Ribonuclease H"/>
    <property type="match status" value="1"/>
</dbReference>
<dbReference type="Gene3D" id="3.40.960.10">
    <property type="entry name" value="VSR Endonuclease"/>
    <property type="match status" value="1"/>
</dbReference>
<organism evidence="12 14">
    <name type="scientific">Bursaphelenchus xylophilus</name>
    <name type="common">Pinewood nematode worm</name>
    <name type="synonym">Aphelenchoides xylophilus</name>
    <dbReference type="NCBI Taxonomy" id="6326"/>
    <lineage>
        <taxon>Eukaryota</taxon>
        <taxon>Metazoa</taxon>
        <taxon>Ecdysozoa</taxon>
        <taxon>Nematoda</taxon>
        <taxon>Chromadorea</taxon>
        <taxon>Rhabditida</taxon>
        <taxon>Tylenchina</taxon>
        <taxon>Tylenchomorpha</taxon>
        <taxon>Aphelenchoidea</taxon>
        <taxon>Aphelenchoididae</taxon>
        <taxon>Bursaphelenchus</taxon>
    </lineage>
</organism>
<dbReference type="Gene3D" id="3.90.1600.10">
    <property type="entry name" value="Palm domain of DNA polymerase"/>
    <property type="match status" value="1"/>
</dbReference>
<comment type="catalytic activity">
    <reaction evidence="8">
        <text>DNA(n) + a 2'-deoxyribonucleoside 5'-triphosphate = DNA(n+1) + diphosphate</text>
        <dbReference type="Rhea" id="RHEA:22508"/>
        <dbReference type="Rhea" id="RHEA-COMP:17339"/>
        <dbReference type="Rhea" id="RHEA-COMP:17340"/>
        <dbReference type="ChEBI" id="CHEBI:33019"/>
        <dbReference type="ChEBI" id="CHEBI:61560"/>
        <dbReference type="ChEBI" id="CHEBI:173112"/>
        <dbReference type="EC" id="2.7.7.7"/>
    </reaction>
</comment>
<dbReference type="GO" id="GO:0000166">
    <property type="term" value="F:nucleotide binding"/>
    <property type="evidence" value="ECO:0007669"/>
    <property type="project" value="InterPro"/>
</dbReference>
<keyword evidence="3" id="KW-0808">Transferase</keyword>
<dbReference type="Proteomes" id="UP000095284">
    <property type="component" value="Unplaced"/>
</dbReference>
<dbReference type="EMBL" id="CAJFCV020000005">
    <property type="protein sequence ID" value="CAG9124696.1"/>
    <property type="molecule type" value="Genomic_DNA"/>
</dbReference>
<protein>
    <recommendedName>
        <fullName evidence="2">DNA-directed DNA polymerase</fullName>
        <ecNumber evidence="2">2.7.7.7</ecNumber>
    </recommendedName>
</protein>
<keyword evidence="13" id="KW-1185">Reference proteome</keyword>
<dbReference type="Proteomes" id="UP000582659">
    <property type="component" value="Unassembled WGS sequence"/>
</dbReference>
<feature type="domain" description="DNA-directed DNA polymerase family B mitochondria/virus" evidence="9">
    <location>
        <begin position="838"/>
        <end position="1014"/>
    </location>
</feature>
<evidence type="ECO:0000313" key="10">
    <source>
        <dbReference type="EMBL" id="CAD5224215.1"/>
    </source>
</evidence>
<keyword evidence="5" id="KW-0235">DNA replication</keyword>
<feature type="domain" description="DNA-directed DNA polymerase family B mitochondria/virus" evidence="9">
    <location>
        <begin position="489"/>
        <end position="697"/>
    </location>
</feature>
<evidence type="ECO:0000313" key="13">
    <source>
        <dbReference type="Proteomes" id="UP000659654"/>
    </source>
</evidence>
<evidence type="ECO:0000259" key="9">
    <source>
        <dbReference type="Pfam" id="PF03175"/>
    </source>
</evidence>
<dbReference type="InterPro" id="IPR012337">
    <property type="entry name" value="RNaseH-like_sf"/>
</dbReference>
<evidence type="ECO:0000256" key="1">
    <source>
        <dbReference type="ARBA" id="ARBA00005755"/>
    </source>
</evidence>
<reference evidence="10" key="2">
    <citation type="submission" date="2020-09" db="EMBL/GenBank/DDBJ databases">
        <authorList>
            <person name="Kikuchi T."/>
        </authorList>
    </citation>
    <scope>NUCLEOTIDE SEQUENCE</scope>
    <source>
        <strain evidence="10">Ka4C1</strain>
    </source>
</reference>